<feature type="compositionally biased region" description="Polar residues" evidence="1">
    <location>
        <begin position="32"/>
        <end position="45"/>
    </location>
</feature>
<dbReference type="Gene3D" id="2.60.120.200">
    <property type="match status" value="1"/>
</dbReference>
<dbReference type="AlphaFoldDB" id="A0AAW7Z772"/>
<gene>
    <name evidence="3" type="ORF">Q4527_18370</name>
</gene>
<keyword evidence="3" id="KW-0456">Lyase</keyword>
<dbReference type="EMBL" id="JAUOQI010000018">
    <property type="protein sequence ID" value="MDO6579369.1"/>
    <property type="molecule type" value="Genomic_DNA"/>
</dbReference>
<evidence type="ECO:0000313" key="3">
    <source>
        <dbReference type="EMBL" id="MDO6579369.1"/>
    </source>
</evidence>
<dbReference type="PROSITE" id="PS51257">
    <property type="entry name" value="PROKAR_LIPOPROTEIN"/>
    <property type="match status" value="1"/>
</dbReference>
<dbReference type="InterPro" id="IPR013320">
    <property type="entry name" value="ConA-like_dom_sf"/>
</dbReference>
<sequence>MTDAKPIYLAGLAVLSLIAGCNDTQNDKQNDTQKSSTSKTATDANMETMDKRANTADKTKLATKVPGDVFDLSPWNILLPLDRDGDGKADRIENKDLPRFHVDEFFYLDDNNNMVFAAANKAFTSPTSTNTRSELRQVYADENGNVPSLESPANYFALASNPEADKFAAIGARMVATLKVDHVSTNAKYHDKPPAYSVVVGQIHAGKLDELRNNESGFGWGNEPLKIYYKKYPNHDTGTVFWNYELNLPENNPKRTDIAYPVWGDGWHDSTDPGENGIALGESFSYEINVYGDTMYLTFSADNHPTVKHQINLANNVDANGFIDDYDDPVAYKNDWLFFKAGAYNQCSTKDAPTFRYPACPGTGDWETDKKAGNYTRVSFSHLQVGEAIEVK</sequence>
<name>A0AAW7Z772_9ALTE</name>
<protein>
    <submittedName>
        <fullName evidence="3">Polysaccharide lyase family 7 protein</fullName>
    </submittedName>
</protein>
<dbReference type="Proteomes" id="UP001170717">
    <property type="component" value="Unassembled WGS sequence"/>
</dbReference>
<dbReference type="RefSeq" id="WP_303538999.1">
    <property type="nucleotide sequence ID" value="NZ_JAUOQI010000018.1"/>
</dbReference>
<dbReference type="SUPFAM" id="SSF49899">
    <property type="entry name" value="Concanavalin A-like lectins/glucanases"/>
    <property type="match status" value="1"/>
</dbReference>
<proteinExistence type="predicted"/>
<reference evidence="3" key="1">
    <citation type="submission" date="2023-07" db="EMBL/GenBank/DDBJ databases">
        <title>Genome content predicts the carbon catabolic preferences of heterotrophic bacteria.</title>
        <authorList>
            <person name="Gralka M."/>
        </authorList>
    </citation>
    <scope>NUCLEOTIDE SEQUENCE</scope>
    <source>
        <strain evidence="3">F2M12</strain>
    </source>
</reference>
<dbReference type="InterPro" id="IPR014895">
    <property type="entry name" value="Alginate_lyase_2"/>
</dbReference>
<feature type="domain" description="Alginate lyase 2" evidence="2">
    <location>
        <begin position="70"/>
        <end position="386"/>
    </location>
</feature>
<dbReference type="Pfam" id="PF08787">
    <property type="entry name" value="Alginate_lyase2"/>
    <property type="match status" value="1"/>
</dbReference>
<comment type="caution">
    <text evidence="3">The sequence shown here is derived from an EMBL/GenBank/DDBJ whole genome shotgun (WGS) entry which is preliminary data.</text>
</comment>
<organism evidence="3 4">
    <name type="scientific">Alteromonas stellipolaris</name>
    <dbReference type="NCBI Taxonomy" id="233316"/>
    <lineage>
        <taxon>Bacteria</taxon>
        <taxon>Pseudomonadati</taxon>
        <taxon>Pseudomonadota</taxon>
        <taxon>Gammaproteobacteria</taxon>
        <taxon>Alteromonadales</taxon>
        <taxon>Alteromonadaceae</taxon>
        <taxon>Alteromonas/Salinimonas group</taxon>
        <taxon>Alteromonas</taxon>
    </lineage>
</organism>
<feature type="region of interest" description="Disordered" evidence="1">
    <location>
        <begin position="24"/>
        <end position="46"/>
    </location>
</feature>
<evidence type="ECO:0000256" key="1">
    <source>
        <dbReference type="SAM" id="MobiDB-lite"/>
    </source>
</evidence>
<accession>A0AAW7Z772</accession>
<dbReference type="GO" id="GO:0016829">
    <property type="term" value="F:lyase activity"/>
    <property type="evidence" value="ECO:0007669"/>
    <property type="project" value="UniProtKB-KW"/>
</dbReference>
<evidence type="ECO:0000259" key="2">
    <source>
        <dbReference type="Pfam" id="PF08787"/>
    </source>
</evidence>
<evidence type="ECO:0000313" key="4">
    <source>
        <dbReference type="Proteomes" id="UP001170717"/>
    </source>
</evidence>